<dbReference type="SMART" id="SM00345">
    <property type="entry name" value="HTH_GNTR"/>
    <property type="match status" value="1"/>
</dbReference>
<dbReference type="SMART" id="SM00895">
    <property type="entry name" value="FCD"/>
    <property type="match status" value="1"/>
</dbReference>
<reference evidence="5" key="1">
    <citation type="submission" date="2017-09" db="EMBL/GenBank/DDBJ databases">
        <title>Complete Genome Sequence of ansamitocin-producing Bacterium Actinosynnema pretiosum X47.</title>
        <authorList>
            <person name="Cao G."/>
            <person name="Zong G."/>
            <person name="Zhong C."/>
            <person name="Fu J."/>
        </authorList>
    </citation>
    <scope>NUCLEOTIDE SEQUENCE [LARGE SCALE GENOMIC DNA]</scope>
    <source>
        <strain evidence="5">X47</strain>
    </source>
</reference>
<evidence type="ECO:0000313" key="5">
    <source>
        <dbReference type="EMBL" id="ATE54014.1"/>
    </source>
</evidence>
<dbReference type="InterPro" id="IPR000524">
    <property type="entry name" value="Tscrpt_reg_HTH_GntR"/>
</dbReference>
<dbReference type="EMBL" id="CP023445">
    <property type="protein sequence ID" value="ATE54014.1"/>
    <property type="molecule type" value="Genomic_DNA"/>
</dbReference>
<name>A0A290Z4V3_9PSEU</name>
<keyword evidence="2" id="KW-0238">DNA-binding</keyword>
<dbReference type="PROSITE" id="PS50949">
    <property type="entry name" value="HTH_GNTR"/>
    <property type="match status" value="1"/>
</dbReference>
<dbReference type="GO" id="GO:0003677">
    <property type="term" value="F:DNA binding"/>
    <property type="evidence" value="ECO:0007669"/>
    <property type="project" value="UniProtKB-KW"/>
</dbReference>
<dbReference type="Gene3D" id="1.20.120.530">
    <property type="entry name" value="GntR ligand-binding domain-like"/>
    <property type="match status" value="1"/>
</dbReference>
<dbReference type="InterPro" id="IPR008920">
    <property type="entry name" value="TF_FadR/GntR_C"/>
</dbReference>
<dbReference type="Pfam" id="PF07729">
    <property type="entry name" value="FCD"/>
    <property type="match status" value="1"/>
</dbReference>
<dbReference type="GO" id="GO:0003700">
    <property type="term" value="F:DNA-binding transcription factor activity"/>
    <property type="evidence" value="ECO:0007669"/>
    <property type="project" value="InterPro"/>
</dbReference>
<feature type="domain" description="HTH gntR-type" evidence="4">
    <location>
        <begin position="9"/>
        <end position="76"/>
    </location>
</feature>
<dbReference type="RefSeq" id="WP_096492938.1">
    <property type="nucleotide sequence ID" value="NZ_CP023445.1"/>
</dbReference>
<evidence type="ECO:0000256" key="2">
    <source>
        <dbReference type="ARBA" id="ARBA00023125"/>
    </source>
</evidence>
<keyword evidence="6" id="KW-1185">Reference proteome</keyword>
<dbReference type="PANTHER" id="PTHR43537">
    <property type="entry name" value="TRANSCRIPTIONAL REGULATOR, GNTR FAMILY"/>
    <property type="match status" value="1"/>
</dbReference>
<keyword evidence="3" id="KW-0804">Transcription</keyword>
<evidence type="ECO:0000256" key="1">
    <source>
        <dbReference type="ARBA" id="ARBA00023015"/>
    </source>
</evidence>
<evidence type="ECO:0000259" key="4">
    <source>
        <dbReference type="PROSITE" id="PS50949"/>
    </source>
</evidence>
<dbReference type="SUPFAM" id="SSF46785">
    <property type="entry name" value="Winged helix' DNA-binding domain"/>
    <property type="match status" value="1"/>
</dbReference>
<proteinExistence type="predicted"/>
<protein>
    <submittedName>
        <fullName evidence="5">GntR family transcriptional regulator</fullName>
    </submittedName>
</protein>
<evidence type="ECO:0000313" key="6">
    <source>
        <dbReference type="Proteomes" id="UP000218505"/>
    </source>
</evidence>
<accession>A0A290Z4V3</accession>
<dbReference type="AlphaFoldDB" id="A0A290Z4V3"/>
<dbReference type="KEGG" id="apre:CNX65_12520"/>
<dbReference type="SUPFAM" id="SSF48008">
    <property type="entry name" value="GntR ligand-binding domain-like"/>
    <property type="match status" value="1"/>
</dbReference>
<organism evidence="5 6">
    <name type="scientific">Actinosynnema pretiosum</name>
    <dbReference type="NCBI Taxonomy" id="42197"/>
    <lineage>
        <taxon>Bacteria</taxon>
        <taxon>Bacillati</taxon>
        <taxon>Actinomycetota</taxon>
        <taxon>Actinomycetes</taxon>
        <taxon>Pseudonocardiales</taxon>
        <taxon>Pseudonocardiaceae</taxon>
        <taxon>Actinosynnema</taxon>
    </lineage>
</organism>
<dbReference type="Proteomes" id="UP000218505">
    <property type="component" value="Chromosome"/>
</dbReference>
<dbReference type="PANTHER" id="PTHR43537:SF24">
    <property type="entry name" value="GLUCONATE OPERON TRANSCRIPTIONAL REPRESSOR"/>
    <property type="match status" value="1"/>
</dbReference>
<keyword evidence="1" id="KW-0805">Transcription regulation</keyword>
<dbReference type="InterPro" id="IPR036388">
    <property type="entry name" value="WH-like_DNA-bd_sf"/>
</dbReference>
<dbReference type="Gene3D" id="1.10.10.10">
    <property type="entry name" value="Winged helix-like DNA-binding domain superfamily/Winged helix DNA-binding domain"/>
    <property type="match status" value="1"/>
</dbReference>
<dbReference type="InterPro" id="IPR011711">
    <property type="entry name" value="GntR_C"/>
</dbReference>
<evidence type="ECO:0000256" key="3">
    <source>
        <dbReference type="ARBA" id="ARBA00023163"/>
    </source>
</evidence>
<dbReference type="InterPro" id="IPR036390">
    <property type="entry name" value="WH_DNA-bd_sf"/>
</dbReference>
<gene>
    <name evidence="5" type="ORF">CNX65_12520</name>
</gene>
<dbReference type="Pfam" id="PF00392">
    <property type="entry name" value="GntR"/>
    <property type="match status" value="1"/>
</dbReference>
<sequence length="224" mass="23732">MTNPDPAPVTKSDLAYAQVRGRVLSGALAPGAVVNQAALAVELGISTTPLREALKRLSAEGLVELGAHRDARVAPLSGEEARDLLEVRRALDPLAAGLAAERRTRADVAEIRRAHDGLRPLGRGASTDDLATHRRFHAAVYRASQNEVLVASLDALWDKSDRYRALALREGRDAAELARRAAEHAALVDLVVEGDAVGASELMRGHVDTSLGARAALRLLGGGR</sequence>